<protein>
    <submittedName>
        <fullName evidence="1">Uncharacterized protein</fullName>
    </submittedName>
</protein>
<proteinExistence type="predicted"/>
<dbReference type="AlphaFoldDB" id="A0A2A5JAU1"/>
<comment type="caution">
    <text evidence="1">The sequence shown here is derived from an EMBL/GenBank/DDBJ whole genome shotgun (WGS) entry which is preliminary data.</text>
</comment>
<accession>A0A2A5JAU1</accession>
<evidence type="ECO:0000313" key="2">
    <source>
        <dbReference type="Proteomes" id="UP000230886"/>
    </source>
</evidence>
<sequence length="77" mass="8310">MLATYLFPLARLRGMQNVSQLTSIEAPFLDQALAWWASSSLAVEICVALLFCPGSAGGTTGDVSSWRTWFAQRSPAS</sequence>
<reference evidence="1 2" key="1">
    <citation type="submission" date="2017-07" db="EMBL/GenBank/DDBJ databases">
        <title>Draft sequence of Rhodococcus enclensis 23b-28.</title>
        <authorList>
            <person name="Besaury L."/>
            <person name="Sancelme M."/>
            <person name="Amato P."/>
            <person name="Lallement A."/>
            <person name="Delort A.-M."/>
        </authorList>
    </citation>
    <scope>NUCLEOTIDE SEQUENCE [LARGE SCALE GENOMIC DNA]</scope>
    <source>
        <strain evidence="1 2">23b-28</strain>
    </source>
</reference>
<dbReference type="EMBL" id="NOVD01000009">
    <property type="protein sequence ID" value="PCK26329.1"/>
    <property type="molecule type" value="Genomic_DNA"/>
</dbReference>
<organism evidence="1 2">
    <name type="scientific">Rhodococcus qingshengii</name>
    <dbReference type="NCBI Taxonomy" id="334542"/>
    <lineage>
        <taxon>Bacteria</taxon>
        <taxon>Bacillati</taxon>
        <taxon>Actinomycetota</taxon>
        <taxon>Actinomycetes</taxon>
        <taxon>Mycobacteriales</taxon>
        <taxon>Nocardiaceae</taxon>
        <taxon>Rhodococcus</taxon>
        <taxon>Rhodococcus erythropolis group</taxon>
    </lineage>
</organism>
<name>A0A2A5JAU1_RHOSG</name>
<dbReference type="Proteomes" id="UP000230886">
    <property type="component" value="Unassembled WGS sequence"/>
</dbReference>
<evidence type="ECO:0000313" key="1">
    <source>
        <dbReference type="EMBL" id="PCK26329.1"/>
    </source>
</evidence>
<gene>
    <name evidence="1" type="ORF">CHR55_15210</name>
</gene>